<dbReference type="InterPro" id="IPR014721">
    <property type="entry name" value="Ribsml_uS5_D2-typ_fold_subgr"/>
</dbReference>
<keyword evidence="3 11" id="KW-0227">DNA damage</keyword>
<evidence type="ECO:0000256" key="9">
    <source>
        <dbReference type="ARBA" id="ARBA00023125"/>
    </source>
</evidence>
<evidence type="ECO:0000256" key="11">
    <source>
        <dbReference type="HAMAP-Rule" id="MF_01498"/>
    </source>
</evidence>
<dbReference type="GO" id="GO:0003684">
    <property type="term" value="F:damaged DNA binding"/>
    <property type="evidence" value="ECO:0007669"/>
    <property type="project" value="InterPro"/>
</dbReference>
<keyword evidence="6 13" id="KW-0862">Zinc</keyword>
<feature type="domain" description="RecA family profile 1" evidence="14">
    <location>
        <begin position="62"/>
        <end position="211"/>
    </location>
</feature>
<dbReference type="GO" id="GO:0140664">
    <property type="term" value="F:ATP-dependent DNA damage sensor activity"/>
    <property type="evidence" value="ECO:0007669"/>
    <property type="project" value="InterPro"/>
</dbReference>
<evidence type="ECO:0000256" key="6">
    <source>
        <dbReference type="ARBA" id="ARBA00022833"/>
    </source>
</evidence>
<dbReference type="Proteomes" id="UP000242329">
    <property type="component" value="Unassembled WGS sequence"/>
</dbReference>
<dbReference type="PANTHER" id="PTHR32472:SF10">
    <property type="entry name" value="DNA REPAIR PROTEIN RADA-LIKE PROTEIN"/>
    <property type="match status" value="1"/>
</dbReference>
<dbReference type="EMBL" id="FQWY01000018">
    <property type="protein sequence ID" value="SHG92252.1"/>
    <property type="molecule type" value="Genomic_DNA"/>
</dbReference>
<dbReference type="GO" id="GO:0005829">
    <property type="term" value="C:cytosol"/>
    <property type="evidence" value="ECO:0007669"/>
    <property type="project" value="TreeGrafter"/>
</dbReference>
<evidence type="ECO:0000313" key="15">
    <source>
        <dbReference type="EMBL" id="SHG92252.1"/>
    </source>
</evidence>
<dbReference type="PRINTS" id="PR01874">
    <property type="entry name" value="DNAREPAIRADA"/>
</dbReference>
<evidence type="ECO:0000256" key="13">
    <source>
        <dbReference type="RuleBase" id="RU003555"/>
    </source>
</evidence>
<dbReference type="SUPFAM" id="SSF52540">
    <property type="entry name" value="P-loop containing nucleoside triphosphate hydrolases"/>
    <property type="match status" value="1"/>
</dbReference>
<dbReference type="InterPro" id="IPR020588">
    <property type="entry name" value="RecA_ATP-bd"/>
</dbReference>
<dbReference type="OrthoDB" id="9803906at2"/>
<feature type="binding site" evidence="11">
    <location>
        <begin position="91"/>
        <end position="98"/>
    </location>
    <ligand>
        <name>ATP</name>
        <dbReference type="ChEBI" id="CHEBI:30616"/>
    </ligand>
</feature>
<dbReference type="Gene3D" id="3.40.50.300">
    <property type="entry name" value="P-loop containing nucleotide triphosphate hydrolases"/>
    <property type="match status" value="1"/>
</dbReference>
<reference evidence="16" key="1">
    <citation type="submission" date="2016-11" db="EMBL/GenBank/DDBJ databases">
        <authorList>
            <person name="Varghese N."/>
            <person name="Submissions S."/>
        </authorList>
    </citation>
    <scope>NUCLEOTIDE SEQUENCE [LARGE SCALE GENOMIC DNA]</scope>
    <source>
        <strain evidence="16">DSM 11003</strain>
    </source>
</reference>
<sequence>MGKNVIKFVCGECGYESGKWLGRCPACNSWNTLQEERIDNKPRITGELKGRAVALSHIENERVERFSTGIGELDRVLGGGIVPGSLILLGGDPGIGKSTLLLQVADHIAGKGEKVLYLSGEESFKQIRLRSLRLGINNENIYLLNEQNIDFLGDFVQKIKPRLVIIDSIQTVYSGNLSSIPGSVSQLKECTARITELAKASDISVFLVGHVTKEGAIAGPKILEHMVDVVVYFEGEKNFAFRLLRGIKNRFGATDELGILEMTGQGLLEVKDPSQYFLDTEAKNVSGTAVAVSFEGSRPFLIEMQALVASSLPPYVRRMAFGIEQNRLALLIAVLEKRRGILLTNCDVYLKVTGGLFLKDPAVDLAVIGAVFSSYKDKPLPSDMVFIGEVGLSGKIRQVPFIDARLKEAEKMGYKKAVIPAGLSFKPGFDPRMEIIQVGMLDEFIEVLMEGWG</sequence>
<evidence type="ECO:0000256" key="7">
    <source>
        <dbReference type="ARBA" id="ARBA00022840"/>
    </source>
</evidence>
<protein>
    <recommendedName>
        <fullName evidence="11 12">DNA repair protein RadA</fullName>
    </recommendedName>
</protein>
<evidence type="ECO:0000256" key="3">
    <source>
        <dbReference type="ARBA" id="ARBA00022763"/>
    </source>
</evidence>
<keyword evidence="2 11" id="KW-0547">Nucleotide-binding</keyword>
<keyword evidence="9 11" id="KW-0238">DNA-binding</keyword>
<dbReference type="GO" id="GO:0016787">
    <property type="term" value="F:hydrolase activity"/>
    <property type="evidence" value="ECO:0007669"/>
    <property type="project" value="UniProtKB-KW"/>
</dbReference>
<evidence type="ECO:0000256" key="12">
    <source>
        <dbReference type="NCBIfam" id="TIGR00416"/>
    </source>
</evidence>
<dbReference type="SMART" id="SM00382">
    <property type="entry name" value="AAA"/>
    <property type="match status" value="1"/>
</dbReference>
<dbReference type="PROSITE" id="PS50162">
    <property type="entry name" value="RECA_2"/>
    <property type="match status" value="1"/>
</dbReference>
<dbReference type="GO" id="GO:0005524">
    <property type="term" value="F:ATP binding"/>
    <property type="evidence" value="ECO:0007669"/>
    <property type="project" value="UniProtKB-UniRule"/>
</dbReference>
<dbReference type="NCBIfam" id="TIGR00416">
    <property type="entry name" value="sms"/>
    <property type="match status" value="1"/>
</dbReference>
<dbReference type="GO" id="GO:0008270">
    <property type="term" value="F:zinc ion binding"/>
    <property type="evidence" value="ECO:0007669"/>
    <property type="project" value="UniProtKB-KW"/>
</dbReference>
<dbReference type="InterPro" id="IPR020568">
    <property type="entry name" value="Ribosomal_Su5_D2-typ_SF"/>
</dbReference>
<dbReference type="PANTHER" id="PTHR32472">
    <property type="entry name" value="DNA REPAIR PROTEIN RADA"/>
    <property type="match status" value="1"/>
</dbReference>
<dbReference type="STRING" id="1123382.SAMN02745221_01278"/>
<keyword evidence="7 11" id="KW-0067">ATP-binding</keyword>
<dbReference type="InterPro" id="IPR003593">
    <property type="entry name" value="AAA+_ATPase"/>
</dbReference>
<keyword evidence="1 11" id="KW-0479">Metal-binding</keyword>
<keyword evidence="8 11" id="KW-0346">Stress response</keyword>
<comment type="function">
    <text evidence="13">DNA-dependent ATPase involved in processing of recombination intermediates, plays a role in repairing DNA breaks. Stimulates the branch migration of RecA-mediated strand transfer reactions, allowing the 3' invading strand to extend heteroduplex DNA faster. Binds ssDNA in the presence of ADP but not other nucleotides, has ATPase activity that is stimulated by ssDNA and various branched DNA structures, but inhibited by SSB. Does not have RecA's homology-searching function.</text>
</comment>
<evidence type="ECO:0000313" key="16">
    <source>
        <dbReference type="Proteomes" id="UP000242329"/>
    </source>
</evidence>
<organism evidence="15 16">
    <name type="scientific">Thermosyntropha lipolytica DSM 11003</name>
    <dbReference type="NCBI Taxonomy" id="1123382"/>
    <lineage>
        <taxon>Bacteria</taxon>
        <taxon>Bacillati</taxon>
        <taxon>Bacillota</taxon>
        <taxon>Clostridia</taxon>
        <taxon>Eubacteriales</taxon>
        <taxon>Syntrophomonadaceae</taxon>
        <taxon>Thermosyntropha</taxon>
    </lineage>
</organism>
<dbReference type="InterPro" id="IPR041166">
    <property type="entry name" value="Rubredoxin_2"/>
</dbReference>
<dbReference type="HAMAP" id="MF_01498">
    <property type="entry name" value="RadA_bact"/>
    <property type="match status" value="1"/>
</dbReference>
<evidence type="ECO:0000256" key="8">
    <source>
        <dbReference type="ARBA" id="ARBA00023016"/>
    </source>
</evidence>
<evidence type="ECO:0000259" key="14">
    <source>
        <dbReference type="PROSITE" id="PS50162"/>
    </source>
</evidence>
<feature type="region of interest" description="Lon-protease-like" evidence="11">
    <location>
        <begin position="347"/>
        <end position="453"/>
    </location>
</feature>
<dbReference type="InterPro" id="IPR027417">
    <property type="entry name" value="P-loop_NTPase"/>
</dbReference>
<dbReference type="Pfam" id="PF18073">
    <property type="entry name" value="Zn_ribbon_LapB"/>
    <property type="match status" value="1"/>
</dbReference>
<dbReference type="GO" id="GO:0000725">
    <property type="term" value="P:recombinational repair"/>
    <property type="evidence" value="ECO:0007669"/>
    <property type="project" value="UniProtKB-UniRule"/>
</dbReference>
<evidence type="ECO:0000256" key="4">
    <source>
        <dbReference type="ARBA" id="ARBA00022771"/>
    </source>
</evidence>
<comment type="domain">
    <text evidence="11">The middle region has homology to RecA with ATPase motifs including the RadA KNRFG motif, while the C-terminus is homologous to Lon protease.</text>
</comment>
<dbReference type="FunFam" id="3.40.50.300:FF:000050">
    <property type="entry name" value="DNA repair protein RadA"/>
    <property type="match status" value="1"/>
</dbReference>
<evidence type="ECO:0000256" key="2">
    <source>
        <dbReference type="ARBA" id="ARBA00022741"/>
    </source>
</evidence>
<dbReference type="Gene3D" id="3.30.230.10">
    <property type="match status" value="1"/>
</dbReference>
<dbReference type="Pfam" id="PF13481">
    <property type="entry name" value="AAA_25"/>
    <property type="match status" value="1"/>
</dbReference>
<keyword evidence="16" id="KW-1185">Reference proteome</keyword>
<evidence type="ECO:0000256" key="5">
    <source>
        <dbReference type="ARBA" id="ARBA00022801"/>
    </source>
</evidence>
<evidence type="ECO:0000256" key="1">
    <source>
        <dbReference type="ARBA" id="ARBA00022723"/>
    </source>
</evidence>
<feature type="short sequence motif" description="RadA KNRFG motif" evidence="11">
    <location>
        <begin position="248"/>
        <end position="252"/>
    </location>
</feature>
<keyword evidence="10 11" id="KW-0234">DNA repair</keyword>
<comment type="similarity">
    <text evidence="11 13">Belongs to the RecA family. RadA subfamily.</text>
</comment>
<proteinExistence type="inferred from homology"/>
<dbReference type="SUPFAM" id="SSF54211">
    <property type="entry name" value="Ribosomal protein S5 domain 2-like"/>
    <property type="match status" value="1"/>
</dbReference>
<keyword evidence="5" id="KW-0378">Hydrolase</keyword>
<evidence type="ECO:0000256" key="10">
    <source>
        <dbReference type="ARBA" id="ARBA00023204"/>
    </source>
</evidence>
<name>A0A1M5NRT3_9FIRM</name>
<dbReference type="RefSeq" id="WP_073091729.1">
    <property type="nucleotide sequence ID" value="NZ_FQWY01000018.1"/>
</dbReference>
<comment type="function">
    <text evidence="11">Plays a role in repairing double-strand DNA breaks, probably involving stabilizing or processing branched DNA or blocked replication forks.</text>
</comment>
<gene>
    <name evidence="11" type="primary">radA</name>
    <name evidence="15" type="ORF">SAMN02745221_01278</name>
</gene>
<dbReference type="CDD" id="cd01121">
    <property type="entry name" value="RadA_SMS_N"/>
    <property type="match status" value="1"/>
</dbReference>
<dbReference type="InterPro" id="IPR004504">
    <property type="entry name" value="DNA_repair_RadA"/>
</dbReference>
<accession>A0A1M5NRT3</accession>
<keyword evidence="4 13" id="KW-0863">Zinc-finger</keyword>
<dbReference type="AlphaFoldDB" id="A0A1M5NRT3"/>